<dbReference type="AlphaFoldDB" id="A0A699XIS4"/>
<comment type="caution">
    <text evidence="2">The sequence shown here is derived from an EMBL/GenBank/DDBJ whole genome shotgun (WGS) entry which is preliminary data.</text>
</comment>
<feature type="compositionally biased region" description="Basic and acidic residues" evidence="1">
    <location>
        <begin position="57"/>
        <end position="66"/>
    </location>
</feature>
<evidence type="ECO:0000313" key="2">
    <source>
        <dbReference type="EMBL" id="GFD59922.1"/>
    </source>
</evidence>
<accession>A0A699XIS4</accession>
<feature type="non-terminal residue" evidence="2">
    <location>
        <position position="81"/>
    </location>
</feature>
<feature type="region of interest" description="Disordered" evidence="1">
    <location>
        <begin position="42"/>
        <end position="81"/>
    </location>
</feature>
<name>A0A699XIS4_TANCI</name>
<feature type="compositionally biased region" description="Polar residues" evidence="1">
    <location>
        <begin position="67"/>
        <end position="81"/>
    </location>
</feature>
<protein>
    <submittedName>
        <fullName evidence="2">Uncharacterized protein</fullName>
    </submittedName>
</protein>
<evidence type="ECO:0000256" key="1">
    <source>
        <dbReference type="SAM" id="MobiDB-lite"/>
    </source>
</evidence>
<proteinExistence type="predicted"/>
<dbReference type="EMBL" id="BKCJ011871161">
    <property type="protein sequence ID" value="GFD59922.1"/>
    <property type="molecule type" value="Genomic_DNA"/>
</dbReference>
<gene>
    <name evidence="2" type="ORF">Tci_931891</name>
</gene>
<feature type="non-terminal residue" evidence="2">
    <location>
        <position position="1"/>
    </location>
</feature>
<organism evidence="2">
    <name type="scientific">Tanacetum cinerariifolium</name>
    <name type="common">Dalmatian daisy</name>
    <name type="synonym">Chrysanthemum cinerariifolium</name>
    <dbReference type="NCBI Taxonomy" id="118510"/>
    <lineage>
        <taxon>Eukaryota</taxon>
        <taxon>Viridiplantae</taxon>
        <taxon>Streptophyta</taxon>
        <taxon>Embryophyta</taxon>
        <taxon>Tracheophyta</taxon>
        <taxon>Spermatophyta</taxon>
        <taxon>Magnoliopsida</taxon>
        <taxon>eudicotyledons</taxon>
        <taxon>Gunneridae</taxon>
        <taxon>Pentapetalae</taxon>
        <taxon>asterids</taxon>
        <taxon>campanulids</taxon>
        <taxon>Asterales</taxon>
        <taxon>Asteraceae</taxon>
        <taxon>Asteroideae</taxon>
        <taxon>Anthemideae</taxon>
        <taxon>Anthemidinae</taxon>
        <taxon>Tanacetum</taxon>
    </lineage>
</organism>
<sequence length="81" mass="8796">WSNQGLPTHSGSPNLDLDARHVSAAQLVWRAFRSGQILRAEAEATSAGRQDNPQESDAGRHPESIRGSDTIQEVQDQTAMS</sequence>
<reference evidence="2" key="1">
    <citation type="journal article" date="2019" name="Sci. Rep.">
        <title>Draft genome of Tanacetum cinerariifolium, the natural source of mosquito coil.</title>
        <authorList>
            <person name="Yamashiro T."/>
            <person name="Shiraishi A."/>
            <person name="Satake H."/>
            <person name="Nakayama K."/>
        </authorList>
    </citation>
    <scope>NUCLEOTIDE SEQUENCE</scope>
</reference>